<dbReference type="GO" id="GO:0005768">
    <property type="term" value="C:endosome"/>
    <property type="evidence" value="ECO:0007669"/>
    <property type="project" value="TreeGrafter"/>
</dbReference>
<dbReference type="GO" id="GO:0000323">
    <property type="term" value="C:lytic vacuole"/>
    <property type="evidence" value="ECO:0007669"/>
    <property type="project" value="TreeGrafter"/>
</dbReference>
<feature type="compositionally biased region" description="Polar residues" evidence="3">
    <location>
        <begin position="639"/>
        <end position="656"/>
    </location>
</feature>
<dbReference type="GO" id="GO:0032991">
    <property type="term" value="C:protein-containing complex"/>
    <property type="evidence" value="ECO:0007669"/>
    <property type="project" value="UniProtKB-ARBA"/>
</dbReference>
<proteinExistence type="predicted"/>
<dbReference type="GO" id="GO:0035493">
    <property type="term" value="P:SNARE complex assembly"/>
    <property type="evidence" value="ECO:0007669"/>
    <property type="project" value="TreeGrafter"/>
</dbReference>
<keyword evidence="1 2" id="KW-0175">Coiled coil</keyword>
<feature type="coiled-coil region" evidence="2">
    <location>
        <begin position="79"/>
        <end position="117"/>
    </location>
</feature>
<feature type="compositionally biased region" description="Pro residues" evidence="3">
    <location>
        <begin position="318"/>
        <end position="327"/>
    </location>
</feature>
<feature type="compositionally biased region" description="Low complexity" evidence="3">
    <location>
        <begin position="606"/>
        <end position="620"/>
    </location>
</feature>
<sequence>MAYPSSTPQQQRYSRHRQGIYINGTILGERRTALHLLEEQRNAILHHLQTLIGKKQGEREQEAERRGVVQSLCSNGRMAERAAASLQKGKQQLEQKRAELSQRRATLDALFEQLKKERLRSTTYLFPNDLRTHEMALLHTRLGLAADQRLKLRQLLDVLPLTVTGMGKSYAPNALGVGSAAGGYGHGGVAIAICGLRLPEKLALDTLQQEPAQQVALSASLGYMLLLSELLAAYIGGPVLHEGSFQGSTTVLWQQQSFWDRRPSSSNEVLPLFVEKGLSVLGAALGAATGSTAETQTVKSSSSGWGPLSLLRRVSSNPSPPMPPSSTSPPQKHTSSLLHSSSPQQQQQWQQQWQWHQWPYRPPQGMEAEVQAHAQARHANLDLAFNMLQRSASSLVHDKACDLGLTLPASWGPFGWLVMLCAALVQDDDCPHSRLGGVLSAAAGCVQSERHFAQQQRAKQEHAALHYHVHKQRQQQQQQQRALQHHHQASKPQSPSSQQLQQQQRTSAPGSTSHAAAPSAPHAPRTNPAFLRPTEATDACSRGGDGVSEGACAIGTGGASTHVLEGAGSIHLVPPGPPLTVQHPHNGLDGTKKAVGGAMPGGQVTGAAAAAHPASSGQQPLTEGHSTHHAPQGWGVSSVGAQGMSSVAEVANSSLQGPPLVHPRHEVGGPAGGVQAHLRVANNQQHHQHGMGPEEEEEGGWEEVGHQHILPPPPSAEEDVLQYVRALYGDGNTDRPPS</sequence>
<protein>
    <submittedName>
        <fullName evidence="4">Uncharacterized protein</fullName>
    </submittedName>
</protein>
<evidence type="ECO:0000313" key="4">
    <source>
        <dbReference type="EMBL" id="CAE0489297.1"/>
    </source>
</evidence>
<accession>A0A7S3QPL1</accession>
<name>A0A7S3QPL1_DUNTE</name>
<feature type="region of interest" description="Disordered" evidence="3">
    <location>
        <begin position="467"/>
        <end position="530"/>
    </location>
</feature>
<dbReference type="AlphaFoldDB" id="A0A7S3QPL1"/>
<organism evidence="4">
    <name type="scientific">Dunaliella tertiolecta</name>
    <name type="common">Green alga</name>
    <dbReference type="NCBI Taxonomy" id="3047"/>
    <lineage>
        <taxon>Eukaryota</taxon>
        <taxon>Viridiplantae</taxon>
        <taxon>Chlorophyta</taxon>
        <taxon>core chlorophytes</taxon>
        <taxon>Chlorophyceae</taxon>
        <taxon>CS clade</taxon>
        <taxon>Chlamydomonadales</taxon>
        <taxon>Dunaliellaceae</taxon>
        <taxon>Dunaliella</taxon>
    </lineage>
</organism>
<dbReference type="EMBL" id="HBIP01008053">
    <property type="protein sequence ID" value="CAE0489297.1"/>
    <property type="molecule type" value="Transcribed_RNA"/>
</dbReference>
<feature type="region of interest" description="Disordered" evidence="3">
    <location>
        <begin position="291"/>
        <end position="343"/>
    </location>
</feature>
<dbReference type="InterPro" id="IPR018791">
    <property type="entry name" value="UV_resistance/autophagy_Atg14"/>
</dbReference>
<reference evidence="4" key="1">
    <citation type="submission" date="2021-01" db="EMBL/GenBank/DDBJ databases">
        <authorList>
            <person name="Corre E."/>
            <person name="Pelletier E."/>
            <person name="Niang G."/>
            <person name="Scheremetjew M."/>
            <person name="Finn R."/>
            <person name="Kale V."/>
            <person name="Holt S."/>
            <person name="Cochrane G."/>
            <person name="Meng A."/>
            <person name="Brown T."/>
            <person name="Cohen L."/>
        </authorList>
    </citation>
    <scope>NUCLEOTIDE SEQUENCE</scope>
    <source>
        <strain evidence="4">CCMP1320</strain>
    </source>
</reference>
<gene>
    <name evidence="4" type="ORF">DTER00134_LOCUS4368</name>
</gene>
<dbReference type="Pfam" id="PF10186">
    <property type="entry name" value="ATG14"/>
    <property type="match status" value="1"/>
</dbReference>
<evidence type="ECO:0000256" key="1">
    <source>
        <dbReference type="ARBA" id="ARBA00023054"/>
    </source>
</evidence>
<evidence type="ECO:0000256" key="2">
    <source>
        <dbReference type="SAM" id="Coils"/>
    </source>
</evidence>
<dbReference type="PANTHER" id="PTHR15157">
    <property type="entry name" value="UV RADIATION RESISTANCE-ASSOCIATED GENE PROTEIN"/>
    <property type="match status" value="1"/>
</dbReference>
<feature type="region of interest" description="Disordered" evidence="3">
    <location>
        <begin position="595"/>
        <end position="718"/>
    </location>
</feature>
<feature type="compositionally biased region" description="Low complexity" evidence="3">
    <location>
        <begin position="490"/>
        <end position="524"/>
    </location>
</feature>
<dbReference type="GO" id="GO:0000149">
    <property type="term" value="F:SNARE binding"/>
    <property type="evidence" value="ECO:0007669"/>
    <property type="project" value="TreeGrafter"/>
</dbReference>
<evidence type="ECO:0000256" key="3">
    <source>
        <dbReference type="SAM" id="MobiDB-lite"/>
    </source>
</evidence>
<feature type="compositionally biased region" description="Low complexity" evidence="3">
    <location>
        <begin position="300"/>
        <end position="317"/>
    </location>
</feature>
<dbReference type="PANTHER" id="PTHR15157:SF5">
    <property type="entry name" value="UV RADIATION RESISTANCE-ASSOCIATED GENE PROTEIN"/>
    <property type="match status" value="1"/>
</dbReference>